<name>A0A1I8PQ17_STOCA</name>
<dbReference type="SUPFAM" id="SSF50729">
    <property type="entry name" value="PH domain-like"/>
    <property type="match status" value="1"/>
</dbReference>
<gene>
    <name evidence="2" type="primary">106088705</name>
</gene>
<dbReference type="VEuPathDB" id="VectorBase:SCAU010093"/>
<dbReference type="STRING" id="35570.A0A1I8PQ17"/>
<feature type="domain" description="PID" evidence="1">
    <location>
        <begin position="69"/>
        <end position="203"/>
    </location>
</feature>
<dbReference type="PROSITE" id="PS01179">
    <property type="entry name" value="PID"/>
    <property type="match status" value="1"/>
</dbReference>
<evidence type="ECO:0000313" key="2">
    <source>
        <dbReference type="EnsemblMetazoa" id="SCAU010093-PA"/>
    </source>
</evidence>
<proteinExistence type="predicted"/>
<dbReference type="Gene3D" id="2.30.29.30">
    <property type="entry name" value="Pleckstrin-homology domain (PH domain)/Phosphotyrosine-binding domain (PTB)"/>
    <property type="match status" value="1"/>
</dbReference>
<dbReference type="SMART" id="SM00462">
    <property type="entry name" value="PTB"/>
    <property type="match status" value="1"/>
</dbReference>
<dbReference type="AlphaFoldDB" id="A0A1I8PQ17"/>
<accession>A0A1I8PQ17</accession>
<dbReference type="KEGG" id="scac:106088705"/>
<dbReference type="InterPro" id="IPR011993">
    <property type="entry name" value="PH-like_dom_sf"/>
</dbReference>
<keyword evidence="3" id="KW-1185">Reference proteome</keyword>
<dbReference type="InterPro" id="IPR006020">
    <property type="entry name" value="PTB/PI_dom"/>
</dbReference>
<sequence length="306" mass="34437">MAFFRKWKTHYKHKKFTSDDAIDGEDWGLGEKSLKESGSTKKNIDNMKLNLEGALEADDEEDNKPIFQSFDIKYLGCTPIENKRSEKITSEAIKTVIANAKAGGRKIKTQKRVKVNISEEGIEVLDHATDDTLMRFSIYKISYCSVDASHDHAFSFVGSEPDPLSDKEKMSCHVFLCPKRKIAHEITLLVARCFENAYQHWRDTVVHQVKNPQNGGVTVTTTTIGNNNNNNGKNESNHILKEQNGFGGGLIQSKADVHFTAPQKDEKKIDNPLIDLAATDSDVRKYLQNTWVSFEDEPEGFHIAAC</sequence>
<dbReference type="CDD" id="cd13159">
    <property type="entry name" value="PTB_LDLRAP-mammal-like"/>
    <property type="match status" value="1"/>
</dbReference>
<dbReference type="EnsemblMetazoa" id="SCAU010093-RA">
    <property type="protein sequence ID" value="SCAU010093-PA"/>
    <property type="gene ID" value="SCAU010093"/>
</dbReference>
<organism evidence="2 3">
    <name type="scientific">Stomoxys calcitrans</name>
    <name type="common">Stable fly</name>
    <name type="synonym">Conops calcitrans</name>
    <dbReference type="NCBI Taxonomy" id="35570"/>
    <lineage>
        <taxon>Eukaryota</taxon>
        <taxon>Metazoa</taxon>
        <taxon>Ecdysozoa</taxon>
        <taxon>Arthropoda</taxon>
        <taxon>Hexapoda</taxon>
        <taxon>Insecta</taxon>
        <taxon>Pterygota</taxon>
        <taxon>Neoptera</taxon>
        <taxon>Endopterygota</taxon>
        <taxon>Diptera</taxon>
        <taxon>Brachycera</taxon>
        <taxon>Muscomorpha</taxon>
        <taxon>Muscoidea</taxon>
        <taxon>Muscidae</taxon>
        <taxon>Stomoxys</taxon>
    </lineage>
</organism>
<dbReference type="Proteomes" id="UP000095300">
    <property type="component" value="Unassembled WGS sequence"/>
</dbReference>
<evidence type="ECO:0000313" key="3">
    <source>
        <dbReference type="Proteomes" id="UP000095300"/>
    </source>
</evidence>
<dbReference type="PANTHER" id="PTHR11232:SF74">
    <property type="entry name" value="PTB DOMAIN-CONTAINING ADAPTER PROTEIN CED-6-LIKE PROTEIN"/>
    <property type="match status" value="1"/>
</dbReference>
<dbReference type="Pfam" id="PF00640">
    <property type="entry name" value="PID"/>
    <property type="match status" value="1"/>
</dbReference>
<dbReference type="OrthoDB" id="9999955at2759"/>
<reference evidence="2" key="1">
    <citation type="submission" date="2020-05" db="UniProtKB">
        <authorList>
            <consortium name="EnsemblMetazoa"/>
        </authorList>
    </citation>
    <scope>IDENTIFICATION</scope>
    <source>
        <strain evidence="2">USDA</strain>
    </source>
</reference>
<dbReference type="InterPro" id="IPR051133">
    <property type="entry name" value="Adapter_Engulfment-Domain"/>
</dbReference>
<evidence type="ECO:0000259" key="1">
    <source>
        <dbReference type="PROSITE" id="PS01179"/>
    </source>
</evidence>
<dbReference type="PANTHER" id="PTHR11232">
    <property type="entry name" value="PHOSPHOTYROSINE INTERACTION DOMAIN-CONTAINING FAMILY MEMBER"/>
    <property type="match status" value="1"/>
</dbReference>
<protein>
    <recommendedName>
        <fullName evidence="1">PID domain-containing protein</fullName>
    </recommendedName>
</protein>